<reference evidence="1" key="2">
    <citation type="submission" date="2020-09" db="EMBL/GenBank/DDBJ databases">
        <authorList>
            <person name="Sun Q."/>
            <person name="Ohkuma M."/>
        </authorList>
    </citation>
    <scope>NUCLEOTIDE SEQUENCE</scope>
    <source>
        <strain evidence="1">JCM 4369</strain>
    </source>
</reference>
<sequence>MKLTTAPSLIDPARDVPELLRHARPAVRLHPRRGTPGVRDSHIGGPVWWPAAEPWPRCADHKDTGGRAYALPMVAVAQFTAAGFPEIRFPDGTDLVQLLWCPDWHDQPHPQGWGQACRLFWRRSAELTGPLGEQPDPAEHWEYGEDMIPRPCVLHPERITDYPGGEELPAGLAERFGAWLEERDLADDLTTVPGYKLGGFLGWGTTDRPDPLDCGDCGAPLELFLQFDTTEYGLGTFGPDGAPHRFRPLEERDAEPGDAVGDPLREPVDMIVGRFSHGGLFTCSADPRHPASFFTQ</sequence>
<name>A0A918I9W5_9ACTN</name>
<organism evidence="1 2">
    <name type="scientific">Streptomyces filipinensis</name>
    <dbReference type="NCBI Taxonomy" id="66887"/>
    <lineage>
        <taxon>Bacteria</taxon>
        <taxon>Bacillati</taxon>
        <taxon>Actinomycetota</taxon>
        <taxon>Actinomycetes</taxon>
        <taxon>Kitasatosporales</taxon>
        <taxon>Streptomycetaceae</taxon>
        <taxon>Streptomyces</taxon>
    </lineage>
</organism>
<comment type="caution">
    <text evidence="1">The sequence shown here is derived from an EMBL/GenBank/DDBJ whole genome shotgun (WGS) entry which is preliminary data.</text>
</comment>
<dbReference type="RefSeq" id="WP_191873275.1">
    <property type="nucleotide sequence ID" value="NZ_BMTD01000004.1"/>
</dbReference>
<dbReference type="AlphaFoldDB" id="A0A918I9W5"/>
<protein>
    <recommendedName>
        <fullName evidence="3">DUF1963 domain-containing protein</fullName>
    </recommendedName>
</protein>
<dbReference type="Gene3D" id="2.30.320.10">
    <property type="entry name" value="YwqG-like"/>
    <property type="match status" value="1"/>
</dbReference>
<dbReference type="EMBL" id="BMTD01000004">
    <property type="protein sequence ID" value="GGU89219.1"/>
    <property type="molecule type" value="Genomic_DNA"/>
</dbReference>
<keyword evidence="2" id="KW-1185">Reference proteome</keyword>
<dbReference type="Proteomes" id="UP000618795">
    <property type="component" value="Unassembled WGS sequence"/>
</dbReference>
<reference evidence="1" key="1">
    <citation type="journal article" date="2014" name="Int. J. Syst. Evol. Microbiol.">
        <title>Complete genome sequence of Corynebacterium casei LMG S-19264T (=DSM 44701T), isolated from a smear-ripened cheese.</title>
        <authorList>
            <consortium name="US DOE Joint Genome Institute (JGI-PGF)"/>
            <person name="Walter F."/>
            <person name="Albersmeier A."/>
            <person name="Kalinowski J."/>
            <person name="Ruckert C."/>
        </authorList>
    </citation>
    <scope>NUCLEOTIDE SEQUENCE</scope>
    <source>
        <strain evidence="1">JCM 4369</strain>
    </source>
</reference>
<gene>
    <name evidence="1" type="ORF">GCM10010260_24030</name>
</gene>
<evidence type="ECO:0000313" key="1">
    <source>
        <dbReference type="EMBL" id="GGU89219.1"/>
    </source>
</evidence>
<evidence type="ECO:0000313" key="2">
    <source>
        <dbReference type="Proteomes" id="UP000618795"/>
    </source>
</evidence>
<accession>A0A918I9W5</accession>
<evidence type="ECO:0008006" key="3">
    <source>
        <dbReference type="Google" id="ProtNLM"/>
    </source>
</evidence>
<proteinExistence type="predicted"/>